<dbReference type="Gene3D" id="3.10.10.10">
    <property type="entry name" value="HIV Type 1 Reverse Transcriptase, subunit A, domain 1"/>
    <property type="match status" value="1"/>
</dbReference>
<protein>
    <submittedName>
        <fullName evidence="2">Reverse transcriptase</fullName>
    </submittedName>
</protein>
<keyword evidence="2" id="KW-0808">Transferase</keyword>
<reference evidence="3 4" key="1">
    <citation type="submission" date="2019-08" db="EMBL/GenBank/DDBJ databases">
        <title>Draft genome sequences of two oriental melons (Cucumis melo L. var makuwa).</title>
        <authorList>
            <person name="Kwon S.-Y."/>
        </authorList>
    </citation>
    <scope>NUCLEOTIDE SEQUENCE [LARGE SCALE GENOMIC DNA]</scope>
    <source>
        <strain evidence="4">cv. Chang Bougi</strain>
        <strain evidence="3">cv. SW 3</strain>
        <tissue evidence="2">Leaf</tissue>
    </source>
</reference>
<dbReference type="Proteomes" id="UP000321393">
    <property type="component" value="Unassembled WGS sequence"/>
</dbReference>
<evidence type="ECO:0000313" key="1">
    <source>
        <dbReference type="EMBL" id="KAA0040467.1"/>
    </source>
</evidence>
<dbReference type="InterPro" id="IPR043128">
    <property type="entry name" value="Rev_trsase/Diguanyl_cyclase"/>
</dbReference>
<evidence type="ECO:0000313" key="2">
    <source>
        <dbReference type="EMBL" id="TYJ97582.1"/>
    </source>
</evidence>
<evidence type="ECO:0000313" key="4">
    <source>
        <dbReference type="Proteomes" id="UP000321947"/>
    </source>
</evidence>
<keyword evidence="2" id="KW-0695">RNA-directed DNA polymerase</keyword>
<dbReference type="AlphaFoldDB" id="A0A5D3BCN0"/>
<dbReference type="SUPFAM" id="SSF56672">
    <property type="entry name" value="DNA/RNA polymerases"/>
    <property type="match status" value="1"/>
</dbReference>
<comment type="caution">
    <text evidence="2">The sequence shown here is derived from an EMBL/GenBank/DDBJ whole genome shotgun (WGS) entry which is preliminary data.</text>
</comment>
<dbReference type="InterPro" id="IPR043502">
    <property type="entry name" value="DNA/RNA_pol_sf"/>
</dbReference>
<gene>
    <name evidence="2" type="ORF">E5676_scaffold77915G00010</name>
    <name evidence="1" type="ORF">E6C27_scaffold46738G00020</name>
</gene>
<dbReference type="Proteomes" id="UP000321947">
    <property type="component" value="Unassembled WGS sequence"/>
</dbReference>
<dbReference type="EMBL" id="SSTE01017370">
    <property type="protein sequence ID" value="KAA0040467.1"/>
    <property type="molecule type" value="Genomic_DNA"/>
</dbReference>
<dbReference type="PANTHER" id="PTHR24559:SF436">
    <property type="entry name" value="RNA-DIRECTED DNA POLYMERASE HOMOLOG"/>
    <property type="match status" value="1"/>
</dbReference>
<dbReference type="GO" id="GO:0003964">
    <property type="term" value="F:RNA-directed DNA polymerase activity"/>
    <property type="evidence" value="ECO:0007669"/>
    <property type="project" value="UniProtKB-KW"/>
</dbReference>
<accession>A0A5D3BCN0</accession>
<name>A0A5D3BCN0_CUCMM</name>
<organism evidence="2 4">
    <name type="scientific">Cucumis melo var. makuwa</name>
    <name type="common">Oriental melon</name>
    <dbReference type="NCBI Taxonomy" id="1194695"/>
    <lineage>
        <taxon>Eukaryota</taxon>
        <taxon>Viridiplantae</taxon>
        <taxon>Streptophyta</taxon>
        <taxon>Embryophyta</taxon>
        <taxon>Tracheophyta</taxon>
        <taxon>Spermatophyta</taxon>
        <taxon>Magnoliopsida</taxon>
        <taxon>eudicotyledons</taxon>
        <taxon>Gunneridae</taxon>
        <taxon>Pentapetalae</taxon>
        <taxon>rosids</taxon>
        <taxon>fabids</taxon>
        <taxon>Cucurbitales</taxon>
        <taxon>Cucurbitaceae</taxon>
        <taxon>Benincaseae</taxon>
        <taxon>Cucumis</taxon>
    </lineage>
</organism>
<keyword evidence="2" id="KW-0548">Nucleotidyltransferase</keyword>
<dbReference type="PANTHER" id="PTHR24559">
    <property type="entry name" value="TRANSPOSON TY3-I GAG-POL POLYPROTEIN"/>
    <property type="match status" value="1"/>
</dbReference>
<proteinExistence type="predicted"/>
<evidence type="ECO:0000313" key="3">
    <source>
        <dbReference type="Proteomes" id="UP000321393"/>
    </source>
</evidence>
<dbReference type="Gene3D" id="3.30.70.270">
    <property type="match status" value="1"/>
</dbReference>
<dbReference type="OrthoDB" id="2431547at2759"/>
<dbReference type="InterPro" id="IPR053134">
    <property type="entry name" value="RNA-dir_DNA_polymerase"/>
</dbReference>
<dbReference type="EMBL" id="SSTD01018793">
    <property type="protein sequence ID" value="TYJ97582.1"/>
    <property type="molecule type" value="Genomic_DNA"/>
</dbReference>
<sequence length="121" mass="13841">MLILFDQLGDARWFTKLDLRSGYYQVRIAKGDEPKTACVTRLSRSTSSTFNKFSKGSTRPLLKKATPTAYKGLQTANQEWMEMLISFYYSHSAIGSDVDLPYDEASQQKQEATDRPILFRD</sequence>